<name>A0A2S7X3R8_9GAMM</name>
<dbReference type="GO" id="GO:0003677">
    <property type="term" value="F:DNA binding"/>
    <property type="evidence" value="ECO:0007669"/>
    <property type="project" value="UniProtKB-KW"/>
</dbReference>
<dbReference type="AlphaFoldDB" id="A0A2S7X3R8"/>
<sequence>MTTQCQPTNKCTFSTSEQDLKQEKEFAALAKALAHPARVRILKILSTLEKSGGCLNSDLVSELGLAQSTVSEHLRVLKQAGFITAESIPPKMCYRTNRECITQFEQLTKNILT</sequence>
<dbReference type="SMART" id="SM00418">
    <property type="entry name" value="HTH_ARSR"/>
    <property type="match status" value="1"/>
</dbReference>
<dbReference type="EMBL" id="MSCO01000002">
    <property type="protein sequence ID" value="PQJ84891.1"/>
    <property type="molecule type" value="Genomic_DNA"/>
</dbReference>
<dbReference type="NCBIfam" id="NF033788">
    <property type="entry name" value="HTH_metalloreg"/>
    <property type="match status" value="1"/>
</dbReference>
<gene>
    <name evidence="5" type="ORF">BTO22_15500</name>
</gene>
<evidence type="ECO:0000256" key="3">
    <source>
        <dbReference type="ARBA" id="ARBA00023163"/>
    </source>
</evidence>
<comment type="caution">
    <text evidence="5">The sequence shown here is derived from an EMBL/GenBank/DDBJ whole genome shotgun (WGS) entry which is preliminary data.</text>
</comment>
<dbReference type="SUPFAM" id="SSF46785">
    <property type="entry name" value="Winged helix' DNA-binding domain"/>
    <property type="match status" value="1"/>
</dbReference>
<evidence type="ECO:0000313" key="6">
    <source>
        <dbReference type="Proteomes" id="UP000239263"/>
    </source>
</evidence>
<dbReference type="CDD" id="cd00090">
    <property type="entry name" value="HTH_ARSR"/>
    <property type="match status" value="1"/>
</dbReference>
<organism evidence="5 6">
    <name type="scientific">Aliivibrio sifiae</name>
    <dbReference type="NCBI Taxonomy" id="566293"/>
    <lineage>
        <taxon>Bacteria</taxon>
        <taxon>Pseudomonadati</taxon>
        <taxon>Pseudomonadota</taxon>
        <taxon>Gammaproteobacteria</taxon>
        <taxon>Vibrionales</taxon>
        <taxon>Vibrionaceae</taxon>
        <taxon>Aliivibrio</taxon>
    </lineage>
</organism>
<evidence type="ECO:0000313" key="5">
    <source>
        <dbReference type="EMBL" id="PQJ84891.1"/>
    </source>
</evidence>
<dbReference type="InterPro" id="IPR036390">
    <property type="entry name" value="WH_DNA-bd_sf"/>
</dbReference>
<keyword evidence="2" id="KW-0238">DNA-binding</keyword>
<dbReference type="GO" id="GO:0003700">
    <property type="term" value="F:DNA-binding transcription factor activity"/>
    <property type="evidence" value="ECO:0007669"/>
    <property type="project" value="InterPro"/>
</dbReference>
<dbReference type="PANTHER" id="PTHR33154:SF15">
    <property type="entry name" value="REGULATORY PROTEIN ARSR"/>
    <property type="match status" value="1"/>
</dbReference>
<dbReference type="RefSeq" id="WP_105056271.1">
    <property type="nucleotide sequence ID" value="NZ_CAWNRT010000002.1"/>
</dbReference>
<proteinExistence type="predicted"/>
<evidence type="ECO:0000256" key="1">
    <source>
        <dbReference type="ARBA" id="ARBA00023015"/>
    </source>
</evidence>
<dbReference type="Pfam" id="PF01022">
    <property type="entry name" value="HTH_5"/>
    <property type="match status" value="1"/>
</dbReference>
<dbReference type="OrthoDB" id="9804742at2"/>
<keyword evidence="1" id="KW-0805">Transcription regulation</keyword>
<dbReference type="InterPro" id="IPR011991">
    <property type="entry name" value="ArsR-like_HTH"/>
</dbReference>
<dbReference type="InterPro" id="IPR036388">
    <property type="entry name" value="WH-like_DNA-bd_sf"/>
</dbReference>
<accession>A0A2S7X3R8</accession>
<dbReference type="PANTHER" id="PTHR33154">
    <property type="entry name" value="TRANSCRIPTIONAL REGULATOR, ARSR FAMILY"/>
    <property type="match status" value="1"/>
</dbReference>
<keyword evidence="3" id="KW-0804">Transcription</keyword>
<dbReference type="Gene3D" id="1.10.10.10">
    <property type="entry name" value="Winged helix-like DNA-binding domain superfamily/Winged helix DNA-binding domain"/>
    <property type="match status" value="1"/>
</dbReference>
<dbReference type="PRINTS" id="PR00778">
    <property type="entry name" value="HTHARSR"/>
</dbReference>
<evidence type="ECO:0000256" key="2">
    <source>
        <dbReference type="ARBA" id="ARBA00023125"/>
    </source>
</evidence>
<dbReference type="Proteomes" id="UP000239263">
    <property type="component" value="Unassembled WGS sequence"/>
</dbReference>
<dbReference type="InterPro" id="IPR051081">
    <property type="entry name" value="HTH_MetalResp_TranReg"/>
</dbReference>
<protein>
    <submittedName>
        <fullName evidence="5">Transcriptional regulator</fullName>
    </submittedName>
</protein>
<reference evidence="5 6" key="1">
    <citation type="submission" date="2016-12" db="EMBL/GenBank/DDBJ databases">
        <title>Diversity of luminous bacteria.</title>
        <authorList>
            <person name="Yoshizawa S."/>
            <person name="Kogure K."/>
        </authorList>
    </citation>
    <scope>NUCLEOTIDE SEQUENCE [LARGE SCALE GENOMIC DNA]</scope>
    <source>
        <strain evidence="5 6">ATCC 33715</strain>
    </source>
</reference>
<evidence type="ECO:0000259" key="4">
    <source>
        <dbReference type="PROSITE" id="PS50987"/>
    </source>
</evidence>
<dbReference type="PROSITE" id="PS50987">
    <property type="entry name" value="HTH_ARSR_2"/>
    <property type="match status" value="1"/>
</dbReference>
<feature type="domain" description="HTH arsR-type" evidence="4">
    <location>
        <begin position="18"/>
        <end position="113"/>
    </location>
</feature>
<dbReference type="InterPro" id="IPR001845">
    <property type="entry name" value="HTH_ArsR_DNA-bd_dom"/>
</dbReference>